<evidence type="ECO:0000313" key="4">
    <source>
        <dbReference type="Proteomes" id="UP000077051"/>
    </source>
</evidence>
<dbReference type="InterPro" id="IPR023394">
    <property type="entry name" value="Sec7_C_sf"/>
</dbReference>
<sequence>MFSSSVELWKMNDKIFGSIEDLIALKEDGDEQVENKARSLWAEDEECLPKKEIAAYIGKLDPFCHRVLKSYMDQFDFTGMALDEAFRKLCQKLYFKAEAQEIDRILEVFSHKFWSQNPDKQLYKNADLHLVKISSHAKMTSDLFCENTMSTVLEQKIALDDEHDMGVWKERLELCLKEIYASVKNQGVLQPISEDDAPKSFLKRMGSMTQRKKKGSSSSSSECQ</sequence>
<dbReference type="SMART" id="SM00222">
    <property type="entry name" value="Sec7"/>
    <property type="match status" value="1"/>
</dbReference>
<feature type="region of interest" description="Disordered" evidence="1">
    <location>
        <begin position="200"/>
        <end position="224"/>
    </location>
</feature>
<dbReference type="Gene3D" id="1.10.1000.11">
    <property type="entry name" value="Arf Nucleotide-binding Site Opener,domain 2"/>
    <property type="match status" value="1"/>
</dbReference>
<gene>
    <name evidence="3" type="ORF">MUCCIDRAFT_83168</name>
</gene>
<dbReference type="GO" id="GO:0005085">
    <property type="term" value="F:guanyl-nucleotide exchange factor activity"/>
    <property type="evidence" value="ECO:0007669"/>
    <property type="project" value="InterPro"/>
</dbReference>
<dbReference type="InterPro" id="IPR035999">
    <property type="entry name" value="Sec7_dom_sf"/>
</dbReference>
<dbReference type="PANTHER" id="PTHR10663">
    <property type="entry name" value="GUANYL-NUCLEOTIDE EXCHANGE FACTOR"/>
    <property type="match status" value="1"/>
</dbReference>
<dbReference type="InterPro" id="IPR000904">
    <property type="entry name" value="Sec7_dom"/>
</dbReference>
<evidence type="ECO:0000256" key="1">
    <source>
        <dbReference type="SAM" id="MobiDB-lite"/>
    </source>
</evidence>
<comment type="caution">
    <text evidence="3">The sequence shown here is derived from an EMBL/GenBank/DDBJ whole genome shotgun (WGS) entry which is preliminary data.</text>
</comment>
<dbReference type="VEuPathDB" id="FungiDB:MUCCIDRAFT_83168"/>
<protein>
    <recommendedName>
        <fullName evidence="2">SEC7 domain-containing protein</fullName>
    </recommendedName>
</protein>
<dbReference type="GO" id="GO:0032012">
    <property type="term" value="P:regulation of ARF protein signal transduction"/>
    <property type="evidence" value="ECO:0007669"/>
    <property type="project" value="InterPro"/>
</dbReference>
<feature type="domain" description="SEC7" evidence="2">
    <location>
        <begin position="1"/>
        <end position="212"/>
    </location>
</feature>
<dbReference type="AlphaFoldDB" id="A0A162QET2"/>
<dbReference type="EMBL" id="AMYB01000006">
    <property type="protein sequence ID" value="OAD01430.1"/>
    <property type="molecule type" value="Genomic_DNA"/>
</dbReference>
<dbReference type="PANTHER" id="PTHR10663:SF373">
    <property type="entry name" value="PH AND SEC7 DOMAIN-CONTAINING PROTEIN C11E3.11C"/>
    <property type="match status" value="1"/>
</dbReference>
<reference evidence="3 4" key="1">
    <citation type="submission" date="2015-06" db="EMBL/GenBank/DDBJ databases">
        <title>Expansion of signal transduction pathways in fungi by whole-genome duplication.</title>
        <authorList>
            <consortium name="DOE Joint Genome Institute"/>
            <person name="Corrochano L.M."/>
            <person name="Kuo A."/>
            <person name="Marcet-Houben M."/>
            <person name="Polaino S."/>
            <person name="Salamov A."/>
            <person name="Villalobos J.M."/>
            <person name="Alvarez M.I."/>
            <person name="Avalos J."/>
            <person name="Benito E.P."/>
            <person name="Benoit I."/>
            <person name="Burger G."/>
            <person name="Camino L.P."/>
            <person name="Canovas D."/>
            <person name="Cerda-Olmedo E."/>
            <person name="Cheng J.-F."/>
            <person name="Dominguez A."/>
            <person name="Elias M."/>
            <person name="Eslava A.P."/>
            <person name="Glaser F."/>
            <person name="Grimwood J."/>
            <person name="Gutierrez G."/>
            <person name="Heitman J."/>
            <person name="Henrissat B."/>
            <person name="Iturriaga E.A."/>
            <person name="Lang B.F."/>
            <person name="Lavin J.L."/>
            <person name="Lee S."/>
            <person name="Li W."/>
            <person name="Lindquist E."/>
            <person name="Lopez-Garcia S."/>
            <person name="Luque E.M."/>
            <person name="Marcos A.T."/>
            <person name="Martin J."/>
            <person name="Mccluskey K."/>
            <person name="Medina H.R."/>
            <person name="Miralles-Duran A."/>
            <person name="Miyazaki A."/>
            <person name="Munoz-Torres E."/>
            <person name="Oguiza J.A."/>
            <person name="Ohm R."/>
            <person name="Olmedo M."/>
            <person name="Orejas M."/>
            <person name="Ortiz-Castellanos L."/>
            <person name="Pisabarro A.G."/>
            <person name="Rodriguez-Romero J."/>
            <person name="Ruiz-Herrera J."/>
            <person name="Ruiz-Vazquez R."/>
            <person name="Sanz C."/>
            <person name="Schackwitz W."/>
            <person name="Schmutz J."/>
            <person name="Shahriari M."/>
            <person name="Shelest E."/>
            <person name="Silva-Franco F."/>
            <person name="Soanes D."/>
            <person name="Syed K."/>
            <person name="Tagua V.G."/>
            <person name="Talbot N.J."/>
            <person name="Thon M."/>
            <person name="De Vries R.P."/>
            <person name="Wiebenga A."/>
            <person name="Yadav J.S."/>
            <person name="Braun E.L."/>
            <person name="Baker S."/>
            <person name="Garre V."/>
            <person name="Horwitz B."/>
            <person name="Torres-Martinez S."/>
            <person name="Idnurm A."/>
            <person name="Herrera-Estrella A."/>
            <person name="Gabaldon T."/>
            <person name="Grigoriev I.V."/>
        </authorList>
    </citation>
    <scope>NUCLEOTIDE SEQUENCE [LARGE SCALE GENOMIC DNA]</scope>
    <source>
        <strain evidence="3 4">CBS 277.49</strain>
    </source>
</reference>
<dbReference type="SMR" id="A0A162QET2"/>
<dbReference type="STRING" id="747725.A0A162QET2"/>
<dbReference type="PROSITE" id="PS50190">
    <property type="entry name" value="SEC7"/>
    <property type="match status" value="1"/>
</dbReference>
<evidence type="ECO:0000259" key="2">
    <source>
        <dbReference type="PROSITE" id="PS50190"/>
    </source>
</evidence>
<dbReference type="OrthoDB" id="2157641at2759"/>
<dbReference type="Pfam" id="PF01369">
    <property type="entry name" value="Sec7"/>
    <property type="match status" value="1"/>
</dbReference>
<evidence type="ECO:0000313" key="3">
    <source>
        <dbReference type="EMBL" id="OAD01430.1"/>
    </source>
</evidence>
<accession>A0A162QET2</accession>
<dbReference type="SUPFAM" id="SSF48425">
    <property type="entry name" value="Sec7 domain"/>
    <property type="match status" value="1"/>
</dbReference>
<dbReference type="Gene3D" id="1.10.220.20">
    <property type="match status" value="1"/>
</dbReference>
<name>A0A162QET2_MUCCL</name>
<proteinExistence type="predicted"/>
<dbReference type="Proteomes" id="UP000077051">
    <property type="component" value="Unassembled WGS sequence"/>
</dbReference>
<keyword evidence="4" id="KW-1185">Reference proteome</keyword>
<organism evidence="3 4">
    <name type="scientific">Mucor lusitanicus CBS 277.49</name>
    <dbReference type="NCBI Taxonomy" id="747725"/>
    <lineage>
        <taxon>Eukaryota</taxon>
        <taxon>Fungi</taxon>
        <taxon>Fungi incertae sedis</taxon>
        <taxon>Mucoromycota</taxon>
        <taxon>Mucoromycotina</taxon>
        <taxon>Mucoromycetes</taxon>
        <taxon>Mucorales</taxon>
        <taxon>Mucorineae</taxon>
        <taxon>Mucoraceae</taxon>
        <taxon>Mucor</taxon>
    </lineage>
</organism>